<evidence type="ECO:0000313" key="1">
    <source>
        <dbReference type="Proteomes" id="UP000095287"/>
    </source>
</evidence>
<name>A0A1I7YHK5_9BILA</name>
<dbReference type="WBParaSite" id="L893_g16415.t1">
    <property type="protein sequence ID" value="L893_g16415.t1"/>
    <property type="gene ID" value="L893_g16415"/>
</dbReference>
<keyword evidence="1" id="KW-1185">Reference proteome</keyword>
<proteinExistence type="predicted"/>
<sequence>MPSLPRTELSVILSVHVRSADVNGCVRPRRTGDDGASSLTCPSRREKEGVQLRVYTDCSSSSPIVFHVFAHHSNGTIASLSILGRAASTRSERPNMISRQYGILFAHRDYEELRPIVLPCLRPVALVPFVTLARLYRFYDEGTDHDDQ</sequence>
<dbReference type="Proteomes" id="UP000095287">
    <property type="component" value="Unplaced"/>
</dbReference>
<evidence type="ECO:0000313" key="2">
    <source>
        <dbReference type="WBParaSite" id="L893_g16415.t1"/>
    </source>
</evidence>
<accession>A0A1I7YHK5</accession>
<protein>
    <submittedName>
        <fullName evidence="2">Uncharacterized protein</fullName>
    </submittedName>
</protein>
<organism evidence="1 2">
    <name type="scientific">Steinernema glaseri</name>
    <dbReference type="NCBI Taxonomy" id="37863"/>
    <lineage>
        <taxon>Eukaryota</taxon>
        <taxon>Metazoa</taxon>
        <taxon>Ecdysozoa</taxon>
        <taxon>Nematoda</taxon>
        <taxon>Chromadorea</taxon>
        <taxon>Rhabditida</taxon>
        <taxon>Tylenchina</taxon>
        <taxon>Panagrolaimomorpha</taxon>
        <taxon>Strongyloidoidea</taxon>
        <taxon>Steinernematidae</taxon>
        <taxon>Steinernema</taxon>
    </lineage>
</organism>
<reference evidence="2" key="1">
    <citation type="submission" date="2016-11" db="UniProtKB">
        <authorList>
            <consortium name="WormBaseParasite"/>
        </authorList>
    </citation>
    <scope>IDENTIFICATION</scope>
</reference>
<dbReference type="AlphaFoldDB" id="A0A1I7YHK5"/>